<dbReference type="RefSeq" id="WP_136791498.1">
    <property type="nucleotide sequence ID" value="NZ_SWAU01000025.1"/>
</dbReference>
<proteinExistence type="predicted"/>
<comment type="caution">
    <text evidence="2">The sequence shown here is derived from an EMBL/GenBank/DDBJ whole genome shotgun (WGS) entry which is preliminary data.</text>
</comment>
<feature type="domain" description="TniQ" evidence="1">
    <location>
        <begin position="2"/>
        <end position="138"/>
    </location>
</feature>
<sequence>MLPPAPRETLPSYLARFAASKGVTAAALAYDMGVSLKRMLDQDPLGIDRLVLWGGLSSEQVAELLSWTGEPMPGSVRTRFRGDIFVSRALRSPSVRGCPGCLREDARRSPAAPLKAMVMQGHWQLRDVQVCVKHSRPLAILWTEETTKARQDIGARMAEIFDDLVDGQFDLPIEDVSPFDRWLDLRLSESEDQTWLKNETLYAATTFCRLLGGELLRLSPTPEADRRLRLRRAQALGFEVARQGEVSIRAAFDQLAGAADGHLHEPSAAFGRLFDKLSQAYLQEEAFDRFRILLRACILDVWPIGAGEVLLGEPVAERRLHSVVTAAREASVSQGLMKQFLLEAGAISNDDSRPDSRMTFDAAKYAGLVSDIPGLVGPGAMHRAIGATKGELKALEEDGILTGRTLVPTTKSRWRLEDGFAFIAELEALAVSIVEAECGWEKIQQAKLRVGVSAGDIISAIRSGEVRLGRRRGVHGYQSFEVSKPEIDQWISLKMRPVNEECATTSVAAFGRSIGLRDGRRLEAMAQAGHIPCKQEWNPKTRRQQLVMTSEDVAEFHRKYLTTTTMTMEFGVHRLAALATLKAQGAKPFAPNGADYGNIYLRDDVEDHLRNSQG</sequence>
<protein>
    <recommendedName>
        <fullName evidence="1">TniQ domain-containing protein</fullName>
    </recommendedName>
</protein>
<accession>A0A4U0Z0N1</accession>
<dbReference type="EMBL" id="SWAU01000025">
    <property type="protein sequence ID" value="TKA97718.1"/>
    <property type="molecule type" value="Genomic_DNA"/>
</dbReference>
<dbReference type="AlphaFoldDB" id="A0A4U0Z0N1"/>
<reference evidence="2 3" key="1">
    <citation type="submission" date="2019-04" db="EMBL/GenBank/DDBJ databases">
        <title>Crypto-aerobic microbial life in anoxic (sulfidic) marine sediments.</title>
        <authorList>
            <person name="Bhattacharya S."/>
            <person name="Roy C."/>
            <person name="Mondal N."/>
            <person name="Sarkar J."/>
            <person name="Mandal S."/>
            <person name="Rameez M.J."/>
            <person name="Ghosh W."/>
        </authorList>
    </citation>
    <scope>NUCLEOTIDE SEQUENCE [LARGE SCALE GENOMIC DNA]</scope>
    <source>
        <strain evidence="2 3">SBBC</strain>
    </source>
</reference>
<dbReference type="Proteomes" id="UP000306340">
    <property type="component" value="Unassembled WGS sequence"/>
</dbReference>
<evidence type="ECO:0000313" key="3">
    <source>
        <dbReference type="Proteomes" id="UP000306340"/>
    </source>
</evidence>
<dbReference type="Pfam" id="PF06527">
    <property type="entry name" value="TniQ"/>
    <property type="match status" value="1"/>
</dbReference>
<evidence type="ECO:0000259" key="1">
    <source>
        <dbReference type="Pfam" id="PF06527"/>
    </source>
</evidence>
<evidence type="ECO:0000313" key="2">
    <source>
        <dbReference type="EMBL" id="TKA97718.1"/>
    </source>
</evidence>
<name>A0A4U0Z0N1_9RHOB</name>
<organism evidence="2 3">
    <name type="scientific">Cereibacter changlensis</name>
    <dbReference type="NCBI Taxonomy" id="402884"/>
    <lineage>
        <taxon>Bacteria</taxon>
        <taxon>Pseudomonadati</taxon>
        <taxon>Pseudomonadota</taxon>
        <taxon>Alphaproteobacteria</taxon>
        <taxon>Rhodobacterales</taxon>
        <taxon>Paracoccaceae</taxon>
        <taxon>Cereibacter</taxon>
    </lineage>
</organism>
<dbReference type="InterPro" id="IPR009492">
    <property type="entry name" value="TniQ"/>
</dbReference>
<gene>
    <name evidence="2" type="ORF">FAZ78_04540</name>
</gene>